<feature type="region of interest" description="Disordered" evidence="1">
    <location>
        <begin position="1"/>
        <end position="40"/>
    </location>
</feature>
<gene>
    <name evidence="2" type="ORF">AVEN_67957_1</name>
</gene>
<sequence>MLGQRPISEISDELENSKNQAESSKDQNEKPFTFPPKRHTAKTNIQSNFLKGPTTLINDNNIYRNLETVNDDAGASRQIPNPPIMLRKSDNFAHDLKVVNDEFGEM</sequence>
<accession>A0A4Y2AFJ4</accession>
<protein>
    <submittedName>
        <fullName evidence="2">Uncharacterized protein</fullName>
    </submittedName>
</protein>
<evidence type="ECO:0000313" key="2">
    <source>
        <dbReference type="EMBL" id="GBL78631.1"/>
    </source>
</evidence>
<evidence type="ECO:0000313" key="3">
    <source>
        <dbReference type="Proteomes" id="UP000499080"/>
    </source>
</evidence>
<dbReference type="Proteomes" id="UP000499080">
    <property type="component" value="Unassembled WGS sequence"/>
</dbReference>
<dbReference type="AlphaFoldDB" id="A0A4Y2AFJ4"/>
<proteinExistence type="predicted"/>
<keyword evidence="3" id="KW-1185">Reference proteome</keyword>
<organism evidence="2 3">
    <name type="scientific">Araneus ventricosus</name>
    <name type="common">Orbweaver spider</name>
    <name type="synonym">Epeira ventricosa</name>
    <dbReference type="NCBI Taxonomy" id="182803"/>
    <lineage>
        <taxon>Eukaryota</taxon>
        <taxon>Metazoa</taxon>
        <taxon>Ecdysozoa</taxon>
        <taxon>Arthropoda</taxon>
        <taxon>Chelicerata</taxon>
        <taxon>Arachnida</taxon>
        <taxon>Araneae</taxon>
        <taxon>Araneomorphae</taxon>
        <taxon>Entelegynae</taxon>
        <taxon>Araneoidea</taxon>
        <taxon>Araneidae</taxon>
        <taxon>Araneus</taxon>
    </lineage>
</organism>
<reference evidence="2 3" key="1">
    <citation type="journal article" date="2019" name="Sci. Rep.">
        <title>Orb-weaving spider Araneus ventricosus genome elucidates the spidroin gene catalogue.</title>
        <authorList>
            <person name="Kono N."/>
            <person name="Nakamura H."/>
            <person name="Ohtoshi R."/>
            <person name="Moran D.A.P."/>
            <person name="Shinohara A."/>
            <person name="Yoshida Y."/>
            <person name="Fujiwara M."/>
            <person name="Mori M."/>
            <person name="Tomita M."/>
            <person name="Arakawa K."/>
        </authorList>
    </citation>
    <scope>NUCLEOTIDE SEQUENCE [LARGE SCALE GENOMIC DNA]</scope>
</reference>
<evidence type="ECO:0000256" key="1">
    <source>
        <dbReference type="SAM" id="MobiDB-lite"/>
    </source>
</evidence>
<name>A0A4Y2AFJ4_ARAVE</name>
<dbReference type="EMBL" id="BGPR01156346">
    <property type="protein sequence ID" value="GBL78631.1"/>
    <property type="molecule type" value="Genomic_DNA"/>
</dbReference>
<comment type="caution">
    <text evidence="2">The sequence shown here is derived from an EMBL/GenBank/DDBJ whole genome shotgun (WGS) entry which is preliminary data.</text>
</comment>